<comment type="subcellular location">
    <subcellularLocation>
        <location evidence="1">Cell membrane</location>
        <topology evidence="1">Multi-pass membrane protein</topology>
    </subcellularLocation>
</comment>
<feature type="compositionally biased region" description="Gly residues" evidence="7">
    <location>
        <begin position="194"/>
        <end position="203"/>
    </location>
</feature>
<dbReference type="PANTHER" id="PTHR34583:SF2">
    <property type="entry name" value="ANTIPORTER SUBUNIT MNHC2-RELATED"/>
    <property type="match status" value="1"/>
</dbReference>
<evidence type="ECO:0000256" key="3">
    <source>
        <dbReference type="ARBA" id="ARBA00022475"/>
    </source>
</evidence>
<comment type="similarity">
    <text evidence="2">Belongs to the CPA3 antiporters (TC 2.A.63) subunit C family.</text>
</comment>
<keyword evidence="3" id="KW-1003">Cell membrane</keyword>
<protein>
    <submittedName>
        <fullName evidence="9">Na(+)/H(+) antiporter subunit C</fullName>
    </submittedName>
</protein>
<organism evidence="9 10">
    <name type="scientific">Brachybacterium hainanense</name>
    <dbReference type="NCBI Taxonomy" id="1541174"/>
    <lineage>
        <taxon>Bacteria</taxon>
        <taxon>Bacillati</taxon>
        <taxon>Actinomycetota</taxon>
        <taxon>Actinomycetes</taxon>
        <taxon>Micrococcales</taxon>
        <taxon>Dermabacteraceae</taxon>
        <taxon>Brachybacterium</taxon>
    </lineage>
</organism>
<evidence type="ECO:0000256" key="1">
    <source>
        <dbReference type="ARBA" id="ARBA00004651"/>
    </source>
</evidence>
<dbReference type="RefSeq" id="WP_376979922.1">
    <property type="nucleotide sequence ID" value="NZ_JBHLSV010000008.1"/>
</dbReference>
<name>A0ABV6RDF4_9MICO</name>
<evidence type="ECO:0000313" key="9">
    <source>
        <dbReference type="EMBL" id="MFC0673988.1"/>
    </source>
</evidence>
<dbReference type="InterPro" id="IPR050601">
    <property type="entry name" value="CPA3_antiporter_subunitC"/>
</dbReference>
<dbReference type="Gene3D" id="1.10.287.3510">
    <property type="match status" value="1"/>
</dbReference>
<dbReference type="Pfam" id="PF00420">
    <property type="entry name" value="Oxidored_q2"/>
    <property type="match status" value="1"/>
</dbReference>
<dbReference type="PANTHER" id="PTHR34583">
    <property type="entry name" value="ANTIPORTER SUBUNIT MNHC2-RELATED"/>
    <property type="match status" value="1"/>
</dbReference>
<keyword evidence="6 8" id="KW-0472">Membrane</keyword>
<dbReference type="Proteomes" id="UP001589793">
    <property type="component" value="Unassembled WGS sequence"/>
</dbReference>
<dbReference type="NCBIfam" id="NF005929">
    <property type="entry name" value="PRK07946.1"/>
    <property type="match status" value="1"/>
</dbReference>
<feature type="region of interest" description="Disordered" evidence="7">
    <location>
        <begin position="145"/>
        <end position="203"/>
    </location>
</feature>
<keyword evidence="10" id="KW-1185">Reference proteome</keyword>
<comment type="caution">
    <text evidence="9">The sequence shown here is derived from an EMBL/GenBank/DDBJ whole genome shotgun (WGS) entry which is preliminary data.</text>
</comment>
<evidence type="ECO:0000256" key="4">
    <source>
        <dbReference type="ARBA" id="ARBA00022692"/>
    </source>
</evidence>
<feature type="transmembrane region" description="Helical" evidence="8">
    <location>
        <begin position="70"/>
        <end position="94"/>
    </location>
</feature>
<sequence>MPVSLTLLLTAGVLIACGVYLILERTLSRVILGFVLAGNGVNLLFIVAAGPPGNPPFEGTAEPGTMTDPLPFAMVLTAIVITLGITAFGMALAYRAWQLFGHDEVPDDVEDRRVLRRSQRRSGDALEVPRAEALSEETRRGALLHSQGHGAAEDPLGPDLSGAEDVPQDYTEADEREEPRPTTFERAARDGAGTHRGTGPEGR</sequence>
<accession>A0ABV6RDF4</accession>
<reference evidence="9 10" key="1">
    <citation type="submission" date="2024-09" db="EMBL/GenBank/DDBJ databases">
        <authorList>
            <person name="Sun Q."/>
            <person name="Mori K."/>
        </authorList>
    </citation>
    <scope>NUCLEOTIDE SEQUENCE [LARGE SCALE GENOMIC DNA]</scope>
    <source>
        <strain evidence="9 10">CICC 10874</strain>
    </source>
</reference>
<evidence type="ECO:0000313" key="10">
    <source>
        <dbReference type="Proteomes" id="UP001589793"/>
    </source>
</evidence>
<keyword evidence="4 8" id="KW-0812">Transmembrane</keyword>
<evidence type="ECO:0000256" key="6">
    <source>
        <dbReference type="ARBA" id="ARBA00023136"/>
    </source>
</evidence>
<evidence type="ECO:0000256" key="5">
    <source>
        <dbReference type="ARBA" id="ARBA00022989"/>
    </source>
</evidence>
<feature type="transmembrane region" description="Helical" evidence="8">
    <location>
        <begin position="30"/>
        <end position="50"/>
    </location>
</feature>
<keyword evidence="5 8" id="KW-1133">Transmembrane helix</keyword>
<evidence type="ECO:0000256" key="2">
    <source>
        <dbReference type="ARBA" id="ARBA00010388"/>
    </source>
</evidence>
<dbReference type="EMBL" id="JBHLSV010000008">
    <property type="protein sequence ID" value="MFC0673988.1"/>
    <property type="molecule type" value="Genomic_DNA"/>
</dbReference>
<dbReference type="InterPro" id="IPR039428">
    <property type="entry name" value="NUOK/Mnh_C1-like"/>
</dbReference>
<gene>
    <name evidence="9" type="ORF">ACFFF6_08465</name>
</gene>
<evidence type="ECO:0000256" key="7">
    <source>
        <dbReference type="SAM" id="MobiDB-lite"/>
    </source>
</evidence>
<evidence type="ECO:0000256" key="8">
    <source>
        <dbReference type="SAM" id="Phobius"/>
    </source>
</evidence>
<feature type="transmembrane region" description="Helical" evidence="8">
    <location>
        <begin position="6"/>
        <end position="23"/>
    </location>
</feature>
<proteinExistence type="inferred from homology"/>